<dbReference type="InterPro" id="IPR003599">
    <property type="entry name" value="Ig_sub"/>
</dbReference>
<evidence type="ECO:0000313" key="4">
    <source>
        <dbReference type="Proteomes" id="UP000288216"/>
    </source>
</evidence>
<evidence type="ECO:0000259" key="2">
    <source>
        <dbReference type="PROSITE" id="PS50835"/>
    </source>
</evidence>
<dbReference type="EMBL" id="BFAA01005599">
    <property type="protein sequence ID" value="GCB65803.1"/>
    <property type="molecule type" value="Genomic_DNA"/>
</dbReference>
<dbReference type="InterPro" id="IPR007110">
    <property type="entry name" value="Ig-like_dom"/>
</dbReference>
<feature type="domain" description="Ig-like" evidence="2">
    <location>
        <begin position="480"/>
        <end position="575"/>
    </location>
</feature>
<dbReference type="Pfam" id="PF07686">
    <property type="entry name" value="V-set"/>
    <property type="match status" value="1"/>
</dbReference>
<accession>A0A401NY57</accession>
<dbReference type="AlphaFoldDB" id="A0A401NY57"/>
<dbReference type="InterPro" id="IPR036179">
    <property type="entry name" value="Ig-like_dom_sf"/>
</dbReference>
<dbReference type="SMART" id="SM00407">
    <property type="entry name" value="IGc1"/>
    <property type="match status" value="2"/>
</dbReference>
<dbReference type="PROSITE" id="PS00290">
    <property type="entry name" value="IG_MHC"/>
    <property type="match status" value="2"/>
</dbReference>
<feature type="domain" description="Ig-like" evidence="2">
    <location>
        <begin position="353"/>
        <end position="473"/>
    </location>
</feature>
<dbReference type="InterPro" id="IPR013783">
    <property type="entry name" value="Ig-like_fold"/>
</dbReference>
<dbReference type="OrthoDB" id="9983389at2759"/>
<feature type="non-terminal residue" evidence="3">
    <location>
        <position position="1"/>
    </location>
</feature>
<evidence type="ECO:0000256" key="1">
    <source>
        <dbReference type="ARBA" id="ARBA00023180"/>
    </source>
</evidence>
<dbReference type="InterPro" id="IPR003597">
    <property type="entry name" value="Ig_C1-set"/>
</dbReference>
<organism evidence="3 4">
    <name type="scientific">Scyliorhinus torazame</name>
    <name type="common">Cloudy catshark</name>
    <name type="synonym">Catulus torazame</name>
    <dbReference type="NCBI Taxonomy" id="75743"/>
    <lineage>
        <taxon>Eukaryota</taxon>
        <taxon>Metazoa</taxon>
        <taxon>Chordata</taxon>
        <taxon>Craniata</taxon>
        <taxon>Vertebrata</taxon>
        <taxon>Chondrichthyes</taxon>
        <taxon>Elasmobranchii</taxon>
        <taxon>Galeomorphii</taxon>
        <taxon>Galeoidea</taxon>
        <taxon>Carcharhiniformes</taxon>
        <taxon>Scyliorhinidae</taxon>
        <taxon>Scyliorhinus</taxon>
    </lineage>
</organism>
<dbReference type="OMA" id="KLSVEWT"/>
<dbReference type="InterPro" id="IPR003006">
    <property type="entry name" value="Ig/MHC_CS"/>
</dbReference>
<comment type="caution">
    <text evidence="3">The sequence shown here is derived from an EMBL/GenBank/DDBJ whole genome shotgun (WGS) entry which is preliminary data.</text>
</comment>
<dbReference type="Pfam" id="PF07654">
    <property type="entry name" value="C1-set"/>
    <property type="match status" value="2"/>
</dbReference>
<protein>
    <recommendedName>
        <fullName evidence="2">Ig-like domain-containing protein</fullName>
    </recommendedName>
</protein>
<sequence>NVLVKDDVFLECNITGYSSQPLDLSNVGVQWTGPQNQEIYVFNGGEFSLKRQGAYMSESKLQEGDASLHLTNIQFDDDGKYTCTVFVTPEKVEKSSNLQVSARPVVNLSTSEILIGSEGSVSCNVTEFYPKDLELRWEKIPNKGPKEPQELKDDICTGASITNIDRTFSISSRVRIKPTLDDDGDVYRCVVTHRSVPDSISQESKLIVTVAPEIPECNMPSIIRHLEETIVSYQVNRFRPWNIKIDLILKRREDQIQRKIFEWCSPENKTLSKSKSDEVHLLINGCQEDPSFQPLKPKICTNKDGTFRVRCDVKIYPDLFRDNEAELTFCVHHKAIAQPALTVVKLDVKGVPPKVSNIVVPFLILHNELVALTCSINGFKPRPLKIRWQQKGKNDELKEIVGFDQNNRTVVPTDNGTKRKCNHHISEAEYEDKSYGINSVLVIMPDILQDQGTEYICEVQHECTGSVERKSITLNITAPPKLDKITYGAKKPVAGEPMTLYCRIHSFYPNNIRVTWLKNNEEMIEESEESESTRGNDGLYYLTSSVKCIPTRADVGKKFRCQVEHETLIQTLEVDWELDQLVSAPKVTEVIADPVHPEVGKPVTLSCKAFNFFPKDNQIFWFKGFEKTKDGVETDDIQLNNGNDEDGTYENIAPDEDEEVSQITCQTKCPRAGQPVTVSCTVKGTTVDDAHITWYRDVYPFEDMSCIANTPFKTGVGFTTALTYTPKQEDDNCLFQVDVITEMDPICRYFRLKLS</sequence>
<dbReference type="PROSITE" id="PS50835">
    <property type="entry name" value="IG_LIKE"/>
    <property type="match status" value="6"/>
</dbReference>
<dbReference type="InterPro" id="IPR013106">
    <property type="entry name" value="Ig_V-set"/>
</dbReference>
<dbReference type="InterPro" id="IPR050380">
    <property type="entry name" value="Immune_Resp_Modulators"/>
</dbReference>
<dbReference type="CDD" id="cd00098">
    <property type="entry name" value="IgC1"/>
    <property type="match status" value="2"/>
</dbReference>
<evidence type="ECO:0000313" key="3">
    <source>
        <dbReference type="EMBL" id="GCB65803.1"/>
    </source>
</evidence>
<gene>
    <name evidence="3" type="ORF">scyTo_0011918</name>
</gene>
<feature type="domain" description="Ig-like" evidence="2">
    <location>
        <begin position="104"/>
        <end position="201"/>
    </location>
</feature>
<proteinExistence type="predicted"/>
<reference evidence="3 4" key="1">
    <citation type="journal article" date="2018" name="Nat. Ecol. Evol.">
        <title>Shark genomes provide insights into elasmobranch evolution and the origin of vertebrates.</title>
        <authorList>
            <person name="Hara Y"/>
            <person name="Yamaguchi K"/>
            <person name="Onimaru K"/>
            <person name="Kadota M"/>
            <person name="Koyanagi M"/>
            <person name="Keeley SD"/>
            <person name="Tatsumi K"/>
            <person name="Tanaka K"/>
            <person name="Motone F"/>
            <person name="Kageyama Y"/>
            <person name="Nozu R"/>
            <person name="Adachi N"/>
            <person name="Nishimura O"/>
            <person name="Nakagawa R"/>
            <person name="Tanegashima C"/>
            <person name="Kiyatake I"/>
            <person name="Matsumoto R"/>
            <person name="Murakumo K"/>
            <person name="Nishida K"/>
            <person name="Terakita A"/>
            <person name="Kuratani S"/>
            <person name="Sato K"/>
            <person name="Hyodo S Kuraku.S."/>
        </authorList>
    </citation>
    <scope>NUCLEOTIDE SEQUENCE [LARGE SCALE GENOMIC DNA]</scope>
</reference>
<feature type="domain" description="Ig-like" evidence="2">
    <location>
        <begin position="585"/>
        <end position="661"/>
    </location>
</feature>
<dbReference type="STRING" id="75743.A0A401NY57"/>
<keyword evidence="4" id="KW-1185">Reference proteome</keyword>
<feature type="domain" description="Ig-like" evidence="2">
    <location>
        <begin position="1"/>
        <end position="101"/>
    </location>
</feature>
<dbReference type="SUPFAM" id="SSF48726">
    <property type="entry name" value="Immunoglobulin"/>
    <property type="match status" value="6"/>
</dbReference>
<dbReference type="SMART" id="SM00409">
    <property type="entry name" value="IG"/>
    <property type="match status" value="4"/>
</dbReference>
<name>A0A401NY57_SCYTO</name>
<dbReference type="Gene3D" id="2.60.40.10">
    <property type="entry name" value="Immunoglobulins"/>
    <property type="match status" value="7"/>
</dbReference>
<keyword evidence="1" id="KW-0325">Glycoprotein</keyword>
<dbReference type="Proteomes" id="UP000288216">
    <property type="component" value="Unassembled WGS sequence"/>
</dbReference>
<feature type="domain" description="Ig-like" evidence="2">
    <location>
        <begin position="673"/>
        <end position="697"/>
    </location>
</feature>
<dbReference type="PANTHER" id="PTHR23411">
    <property type="entry name" value="TAPASIN"/>
    <property type="match status" value="1"/>
</dbReference>